<accession>A0ACB8IDK1</accession>
<evidence type="ECO:0000313" key="2">
    <source>
        <dbReference type="Proteomes" id="UP000829398"/>
    </source>
</evidence>
<keyword evidence="2" id="KW-1185">Reference proteome</keyword>
<dbReference type="EMBL" id="CM039177">
    <property type="protein sequence ID" value="KAH9695035.1"/>
    <property type="molecule type" value="Genomic_DNA"/>
</dbReference>
<sequence length="491" mass="54103">MASELHKRNLALETAISDSKFDDDGRPKRTGTLMTASAHIITAVIGSGVLSLAWAIAQLGWIAGPMALMIFSFITGFTSSLLADCYRCSTTGRRNYTYMEVVKSNLGEMKCKLCGLAQYVNLVGTTIGYTITASLSMVAIKRSNCFHKEGHDAGCHTSNNMYMIIFAIAEIILSQIPNFHELSGLSILAAVMSFAYSSIGLGLAIAKITGQLPSLQFIVIIFYHIERGNHVTTSLTGVAIGVDVTSTEKIWSSLQAIGNIAFAYAYSIVLVEIQDTLRSSPPENKVMKRASFVGVSITTIFYMLCGTLGYAAFGDKAPGNFLTGFGFYEPFWLVDFANMCIVVHLVGAYQVFCQPIFTTVENWCCHKWPESGFVTKRHPITFPSCGVCYVNMFRVIWRTVYVILTAVIAMLFPFFNSVIGLLGAIAFWPLTVYFPVEMYISRAKIRKFSVTWMWLQVLSWTCFIVTLLAAAGSIQGLVKDLQTYKPFSSAS</sequence>
<reference evidence="2" key="1">
    <citation type="journal article" date="2023" name="Hortic. Res.">
        <title>A chromosome-level phased genome enabling allele-level studies in sweet orange: a case study on citrus Huanglongbing tolerance.</title>
        <authorList>
            <person name="Wu B."/>
            <person name="Yu Q."/>
            <person name="Deng Z."/>
            <person name="Duan Y."/>
            <person name="Luo F."/>
            <person name="Gmitter F. Jr."/>
        </authorList>
    </citation>
    <scope>NUCLEOTIDE SEQUENCE [LARGE SCALE GENOMIC DNA]</scope>
    <source>
        <strain evidence="2">cv. Valencia</strain>
    </source>
</reference>
<comment type="caution">
    <text evidence="1">The sequence shown here is derived from an EMBL/GenBank/DDBJ whole genome shotgun (WGS) entry which is preliminary data.</text>
</comment>
<name>A0ACB8IDK1_CITSI</name>
<evidence type="ECO:0000313" key="1">
    <source>
        <dbReference type="EMBL" id="KAH9695035.1"/>
    </source>
</evidence>
<proteinExistence type="predicted"/>
<protein>
    <submittedName>
        <fullName evidence="1">Amino acid permease 6</fullName>
    </submittedName>
</protein>
<dbReference type="Proteomes" id="UP000829398">
    <property type="component" value="Chromosome 8"/>
</dbReference>
<gene>
    <name evidence="1" type="ORF">KPL71_022612</name>
</gene>
<organism evidence="1 2">
    <name type="scientific">Citrus sinensis</name>
    <name type="common">Sweet orange</name>
    <name type="synonym">Citrus aurantium var. sinensis</name>
    <dbReference type="NCBI Taxonomy" id="2711"/>
    <lineage>
        <taxon>Eukaryota</taxon>
        <taxon>Viridiplantae</taxon>
        <taxon>Streptophyta</taxon>
        <taxon>Embryophyta</taxon>
        <taxon>Tracheophyta</taxon>
        <taxon>Spermatophyta</taxon>
        <taxon>Magnoliopsida</taxon>
        <taxon>eudicotyledons</taxon>
        <taxon>Gunneridae</taxon>
        <taxon>Pentapetalae</taxon>
        <taxon>rosids</taxon>
        <taxon>malvids</taxon>
        <taxon>Sapindales</taxon>
        <taxon>Rutaceae</taxon>
        <taxon>Aurantioideae</taxon>
        <taxon>Citrus</taxon>
    </lineage>
</organism>